<dbReference type="AlphaFoldDB" id="A0AAW1TVW2"/>
<keyword evidence="2" id="KW-1185">Reference proteome</keyword>
<gene>
    <name evidence="1" type="ORF">WA026_015107</name>
</gene>
<reference evidence="1 2" key="1">
    <citation type="submission" date="2023-03" db="EMBL/GenBank/DDBJ databases">
        <title>Genome insight into feeding habits of ladybird beetles.</title>
        <authorList>
            <person name="Li H.-S."/>
            <person name="Huang Y.-H."/>
            <person name="Pang H."/>
        </authorList>
    </citation>
    <scope>NUCLEOTIDE SEQUENCE [LARGE SCALE GENOMIC DNA]</scope>
    <source>
        <strain evidence="1">SYSU_2023b</strain>
        <tissue evidence="1">Whole body</tissue>
    </source>
</reference>
<sequence length="127" mass="15275">MEKALLIEEMESRKNCLEKDRQCDEQIRHNVEHNVRVSVANKMIKFYQIQDKLFLQKKMQKSLDKKKNYAHKPQAKYEVNRDPTRLFKPTQQWMNRFLASNENVSMKPVTFINNVPKLQIPAWRKNA</sequence>
<protein>
    <submittedName>
        <fullName evidence="1">Uncharacterized protein</fullName>
    </submittedName>
</protein>
<accession>A0AAW1TVW2</accession>
<proteinExistence type="predicted"/>
<evidence type="ECO:0000313" key="1">
    <source>
        <dbReference type="EMBL" id="KAK9871861.1"/>
    </source>
</evidence>
<dbReference type="Proteomes" id="UP001431783">
    <property type="component" value="Unassembled WGS sequence"/>
</dbReference>
<comment type="caution">
    <text evidence="1">The sequence shown here is derived from an EMBL/GenBank/DDBJ whole genome shotgun (WGS) entry which is preliminary data.</text>
</comment>
<organism evidence="1 2">
    <name type="scientific">Henosepilachna vigintioctopunctata</name>
    <dbReference type="NCBI Taxonomy" id="420089"/>
    <lineage>
        <taxon>Eukaryota</taxon>
        <taxon>Metazoa</taxon>
        <taxon>Ecdysozoa</taxon>
        <taxon>Arthropoda</taxon>
        <taxon>Hexapoda</taxon>
        <taxon>Insecta</taxon>
        <taxon>Pterygota</taxon>
        <taxon>Neoptera</taxon>
        <taxon>Endopterygota</taxon>
        <taxon>Coleoptera</taxon>
        <taxon>Polyphaga</taxon>
        <taxon>Cucujiformia</taxon>
        <taxon>Coccinelloidea</taxon>
        <taxon>Coccinellidae</taxon>
        <taxon>Epilachninae</taxon>
        <taxon>Epilachnini</taxon>
        <taxon>Henosepilachna</taxon>
    </lineage>
</organism>
<evidence type="ECO:0000313" key="2">
    <source>
        <dbReference type="Proteomes" id="UP001431783"/>
    </source>
</evidence>
<name>A0AAW1TVW2_9CUCU</name>
<dbReference type="EMBL" id="JARQZJ010000008">
    <property type="protein sequence ID" value="KAK9871861.1"/>
    <property type="molecule type" value="Genomic_DNA"/>
</dbReference>